<feature type="region of interest" description="Disordered" evidence="1">
    <location>
        <begin position="254"/>
        <end position="319"/>
    </location>
</feature>
<evidence type="ECO:0000313" key="3">
    <source>
        <dbReference type="EMBL" id="CAL4762229.1"/>
    </source>
</evidence>
<keyword evidence="3" id="KW-0808">Transferase</keyword>
<accession>A0A9P1FI98</accession>
<proteinExistence type="predicted"/>
<organism evidence="2">
    <name type="scientific">Cladocopium goreaui</name>
    <dbReference type="NCBI Taxonomy" id="2562237"/>
    <lineage>
        <taxon>Eukaryota</taxon>
        <taxon>Sar</taxon>
        <taxon>Alveolata</taxon>
        <taxon>Dinophyceae</taxon>
        <taxon>Suessiales</taxon>
        <taxon>Symbiodiniaceae</taxon>
        <taxon>Cladocopium</taxon>
    </lineage>
</organism>
<keyword evidence="4" id="KW-1185">Reference proteome</keyword>
<dbReference type="EMBL" id="CAMXCT010000168">
    <property type="protein sequence ID" value="CAI3974917.1"/>
    <property type="molecule type" value="Genomic_DNA"/>
</dbReference>
<dbReference type="GO" id="GO:0016301">
    <property type="term" value="F:kinase activity"/>
    <property type="evidence" value="ECO:0007669"/>
    <property type="project" value="UniProtKB-KW"/>
</dbReference>
<dbReference type="Proteomes" id="UP001152797">
    <property type="component" value="Unassembled WGS sequence"/>
</dbReference>
<feature type="compositionally biased region" description="Basic and acidic residues" evidence="1">
    <location>
        <begin position="280"/>
        <end position="293"/>
    </location>
</feature>
<dbReference type="OrthoDB" id="409455at2759"/>
<name>A0A9P1FI98_9DINO</name>
<gene>
    <name evidence="2" type="ORF">C1SCF055_LOCUS3281</name>
</gene>
<comment type="caution">
    <text evidence="2">The sequence shown here is derived from an EMBL/GenBank/DDBJ whole genome shotgun (WGS) entry which is preliminary data.</text>
</comment>
<dbReference type="EMBL" id="CAMXCT030000168">
    <property type="protein sequence ID" value="CAL4762229.1"/>
    <property type="molecule type" value="Genomic_DNA"/>
</dbReference>
<evidence type="ECO:0000313" key="4">
    <source>
        <dbReference type="Proteomes" id="UP001152797"/>
    </source>
</evidence>
<reference evidence="2" key="1">
    <citation type="submission" date="2022-10" db="EMBL/GenBank/DDBJ databases">
        <authorList>
            <person name="Chen Y."/>
            <person name="Dougan E. K."/>
            <person name="Chan C."/>
            <person name="Rhodes N."/>
            <person name="Thang M."/>
        </authorList>
    </citation>
    <scope>NUCLEOTIDE SEQUENCE</scope>
</reference>
<sequence>MLFETQKRLQHLQGRDFTNVVMACFRSSTPSLMKDVEGLYDELKTAVQERYPGLSPRLKLRIFLAAPTLFDLSQEETVLMAEALLPHLSSMEPAELTRCIVGCARRQLVHEPFLQPVFQALREQREKMSPVDVISCIHAVHVMNFWTPKFRRSLGFMLMEHVKAWRIPAARLRDVLPALHALGYWPRLTGSLQRAVWRIAPEDLKYQVPPPPKKPLDGPQDDAEAQRTGWRRFGLQKIRPGMLRRISREAREAKEAPFLSRKHGLKDLTSNPWEGKRKRKEEERFVESLRQEAAEEAAEEAQAPPPTAVESFIRMARRL</sequence>
<evidence type="ECO:0000313" key="2">
    <source>
        <dbReference type="EMBL" id="CAI3974917.1"/>
    </source>
</evidence>
<protein>
    <submittedName>
        <fullName evidence="3">FAST kinase leucine-rich domain-containing protein</fullName>
    </submittedName>
</protein>
<dbReference type="AlphaFoldDB" id="A0A9P1FI98"/>
<keyword evidence="3" id="KW-0418">Kinase</keyword>
<reference evidence="3 4" key="2">
    <citation type="submission" date="2024-05" db="EMBL/GenBank/DDBJ databases">
        <authorList>
            <person name="Chen Y."/>
            <person name="Shah S."/>
            <person name="Dougan E. K."/>
            <person name="Thang M."/>
            <person name="Chan C."/>
        </authorList>
    </citation>
    <scope>NUCLEOTIDE SEQUENCE [LARGE SCALE GENOMIC DNA]</scope>
</reference>
<dbReference type="EMBL" id="CAMXCT020000168">
    <property type="protein sequence ID" value="CAL1128292.1"/>
    <property type="molecule type" value="Genomic_DNA"/>
</dbReference>
<evidence type="ECO:0000256" key="1">
    <source>
        <dbReference type="SAM" id="MobiDB-lite"/>
    </source>
</evidence>